<keyword evidence="2" id="KW-1185">Reference proteome</keyword>
<protein>
    <recommendedName>
        <fullName evidence="3">Reverse transcriptase</fullName>
    </recommendedName>
</protein>
<dbReference type="Proteomes" id="UP001280121">
    <property type="component" value="Unassembled WGS sequence"/>
</dbReference>
<reference evidence="1" key="1">
    <citation type="journal article" date="2023" name="Plant J.">
        <title>Genome sequences and population genomics provide insights into the demographic history, inbreeding, and mutation load of two 'living fossil' tree species of Dipteronia.</title>
        <authorList>
            <person name="Feng Y."/>
            <person name="Comes H.P."/>
            <person name="Chen J."/>
            <person name="Zhu S."/>
            <person name="Lu R."/>
            <person name="Zhang X."/>
            <person name="Li P."/>
            <person name="Qiu J."/>
            <person name="Olsen K.M."/>
            <person name="Qiu Y."/>
        </authorList>
    </citation>
    <scope>NUCLEOTIDE SEQUENCE</scope>
    <source>
        <strain evidence="1">KIB01</strain>
    </source>
</reference>
<sequence>MFFANDSILFCNASKENNPSIEKILGIYECGSSQQINLAKSSITFILSVDVIKRFEIQQLLDIEDSNCKDRYLGLPSMVGGNKKCLFNDIKEKVWKKIRGWNGNMVSFGGKEVLIKAVVQAVVQAVPTPCKDRWILGPNSFLPITADTGSNIKVADFIDNSLRRWDIGKLDEVILQMGKDVILSIPINRRQCNDFLLWHVDKSGDNQFLLGSIMRLMMLKACSEDTVDTGITSTSRARCDRIGYLYV</sequence>
<dbReference type="EMBL" id="JANJYI010000001">
    <property type="protein sequence ID" value="KAK2662595.1"/>
    <property type="molecule type" value="Genomic_DNA"/>
</dbReference>
<evidence type="ECO:0008006" key="3">
    <source>
        <dbReference type="Google" id="ProtNLM"/>
    </source>
</evidence>
<comment type="caution">
    <text evidence="1">The sequence shown here is derived from an EMBL/GenBank/DDBJ whole genome shotgun (WGS) entry which is preliminary data.</text>
</comment>
<dbReference type="AlphaFoldDB" id="A0AAD9XNE2"/>
<dbReference type="PANTHER" id="PTHR33116:SF86">
    <property type="entry name" value="REVERSE TRANSCRIPTASE DOMAIN-CONTAINING PROTEIN"/>
    <property type="match status" value="1"/>
</dbReference>
<evidence type="ECO:0000313" key="1">
    <source>
        <dbReference type="EMBL" id="KAK2662595.1"/>
    </source>
</evidence>
<dbReference type="PANTHER" id="PTHR33116">
    <property type="entry name" value="REVERSE TRANSCRIPTASE ZINC-BINDING DOMAIN-CONTAINING PROTEIN-RELATED-RELATED"/>
    <property type="match status" value="1"/>
</dbReference>
<organism evidence="1 2">
    <name type="scientific">Dipteronia dyeriana</name>
    <dbReference type="NCBI Taxonomy" id="168575"/>
    <lineage>
        <taxon>Eukaryota</taxon>
        <taxon>Viridiplantae</taxon>
        <taxon>Streptophyta</taxon>
        <taxon>Embryophyta</taxon>
        <taxon>Tracheophyta</taxon>
        <taxon>Spermatophyta</taxon>
        <taxon>Magnoliopsida</taxon>
        <taxon>eudicotyledons</taxon>
        <taxon>Gunneridae</taxon>
        <taxon>Pentapetalae</taxon>
        <taxon>rosids</taxon>
        <taxon>malvids</taxon>
        <taxon>Sapindales</taxon>
        <taxon>Sapindaceae</taxon>
        <taxon>Hippocastanoideae</taxon>
        <taxon>Acereae</taxon>
        <taxon>Dipteronia</taxon>
    </lineage>
</organism>
<evidence type="ECO:0000313" key="2">
    <source>
        <dbReference type="Proteomes" id="UP001280121"/>
    </source>
</evidence>
<accession>A0AAD9XNE2</accession>
<gene>
    <name evidence="1" type="ORF">Ddye_001169</name>
</gene>
<name>A0AAD9XNE2_9ROSI</name>
<proteinExistence type="predicted"/>